<reference evidence="1 2" key="1">
    <citation type="submission" date="2018-03" db="EMBL/GenBank/DDBJ databases">
        <title>Alkalicoccus saliphilus sp. nov., isolated from a mineral pool.</title>
        <authorList>
            <person name="Zhao B."/>
        </authorList>
    </citation>
    <scope>NUCLEOTIDE SEQUENCE [LARGE SCALE GENOMIC DNA]</scope>
    <source>
        <strain evidence="1 2">6AG</strain>
    </source>
</reference>
<dbReference type="EMBL" id="PZJJ01000003">
    <property type="protein sequence ID" value="PTL40053.1"/>
    <property type="molecule type" value="Genomic_DNA"/>
</dbReference>
<accession>A0A2T4U9I1</accession>
<name>A0A2T4U9I1_9BACI</name>
<dbReference type="PANTHER" id="PTHR37310">
    <property type="entry name" value="CYTOPLASMIC PROTEIN-RELATED"/>
    <property type="match status" value="1"/>
</dbReference>
<evidence type="ECO:0000313" key="2">
    <source>
        <dbReference type="Proteomes" id="UP000240509"/>
    </source>
</evidence>
<organism evidence="1 2">
    <name type="scientific">Alkalicoccus saliphilus</name>
    <dbReference type="NCBI Taxonomy" id="200989"/>
    <lineage>
        <taxon>Bacteria</taxon>
        <taxon>Bacillati</taxon>
        <taxon>Bacillota</taxon>
        <taxon>Bacilli</taxon>
        <taxon>Bacillales</taxon>
        <taxon>Bacillaceae</taxon>
        <taxon>Alkalicoccus</taxon>
    </lineage>
</organism>
<proteinExistence type="predicted"/>
<dbReference type="PANTHER" id="PTHR37310:SF1">
    <property type="entry name" value="CYTOPLASMIC PROTEIN"/>
    <property type="match status" value="1"/>
</dbReference>
<dbReference type="Proteomes" id="UP000240509">
    <property type="component" value="Unassembled WGS sequence"/>
</dbReference>
<dbReference type="InterPro" id="IPR005560">
    <property type="entry name" value="Csp_YhjQ"/>
</dbReference>
<sequence>MNDLQKEELTKILHECMEACNHCYDACLQEEDVNMMANCIRLDRECADICGFTEQALQRDTPFLEELLKVCETVCKACADECRQHSHDHCRHCAEMCDRCAEACRSYQGM</sequence>
<dbReference type="AlphaFoldDB" id="A0A2T4U9I1"/>
<dbReference type="Pfam" id="PF03860">
    <property type="entry name" value="Csp"/>
    <property type="match status" value="1"/>
</dbReference>
<dbReference type="RefSeq" id="WP_107583643.1">
    <property type="nucleotide sequence ID" value="NZ_PZJJ01000003.1"/>
</dbReference>
<dbReference type="InterPro" id="IPR044543">
    <property type="entry name" value="YHJQ-like"/>
</dbReference>
<dbReference type="OrthoDB" id="5396211at2"/>
<protein>
    <submittedName>
        <fullName evidence="1">Four-helix bundle copper-binding protein</fullName>
    </submittedName>
</protein>
<dbReference type="Gene3D" id="1.20.1270.360">
    <property type="match status" value="1"/>
</dbReference>
<gene>
    <name evidence="1" type="ORF">C6Y45_03545</name>
</gene>
<comment type="caution">
    <text evidence="1">The sequence shown here is derived from an EMBL/GenBank/DDBJ whole genome shotgun (WGS) entry which is preliminary data.</text>
</comment>
<evidence type="ECO:0000313" key="1">
    <source>
        <dbReference type="EMBL" id="PTL40053.1"/>
    </source>
</evidence>
<dbReference type="CDD" id="cd08026">
    <property type="entry name" value="DUF326"/>
    <property type="match status" value="1"/>
</dbReference>
<keyword evidence="2" id="KW-1185">Reference proteome</keyword>